<evidence type="ECO:0000313" key="2">
    <source>
        <dbReference type="Proteomes" id="UP001057402"/>
    </source>
</evidence>
<dbReference type="EMBL" id="CM042887">
    <property type="protein sequence ID" value="KAI4330445.1"/>
    <property type="molecule type" value="Genomic_DNA"/>
</dbReference>
<reference evidence="2" key="1">
    <citation type="journal article" date="2023" name="Front. Plant Sci.">
        <title>Chromosomal-level genome assembly of Melastoma candidum provides insights into trichome evolution.</title>
        <authorList>
            <person name="Zhong Y."/>
            <person name="Wu W."/>
            <person name="Sun C."/>
            <person name="Zou P."/>
            <person name="Liu Y."/>
            <person name="Dai S."/>
            <person name="Zhou R."/>
        </authorList>
    </citation>
    <scope>NUCLEOTIDE SEQUENCE [LARGE SCALE GENOMIC DNA]</scope>
</reference>
<gene>
    <name evidence="1" type="ORF">MLD38_028735</name>
</gene>
<comment type="caution">
    <text evidence="1">The sequence shown here is derived from an EMBL/GenBank/DDBJ whole genome shotgun (WGS) entry which is preliminary data.</text>
</comment>
<accession>A0ACB9N1M6</accession>
<organism evidence="1 2">
    <name type="scientific">Melastoma candidum</name>
    <dbReference type="NCBI Taxonomy" id="119954"/>
    <lineage>
        <taxon>Eukaryota</taxon>
        <taxon>Viridiplantae</taxon>
        <taxon>Streptophyta</taxon>
        <taxon>Embryophyta</taxon>
        <taxon>Tracheophyta</taxon>
        <taxon>Spermatophyta</taxon>
        <taxon>Magnoliopsida</taxon>
        <taxon>eudicotyledons</taxon>
        <taxon>Gunneridae</taxon>
        <taxon>Pentapetalae</taxon>
        <taxon>rosids</taxon>
        <taxon>malvids</taxon>
        <taxon>Myrtales</taxon>
        <taxon>Melastomataceae</taxon>
        <taxon>Melastomatoideae</taxon>
        <taxon>Melastomateae</taxon>
        <taxon>Melastoma</taxon>
    </lineage>
</organism>
<sequence length="89" mass="9982">MLLEASWNPRSDDEKSLRTDEDQVPTRQRLPDPIMTYNLDISQFITQSSYFGFAALTGSSMELNCILRCNLTVEIPPGGKGPGVSRQLY</sequence>
<protein>
    <submittedName>
        <fullName evidence="1">Uncharacterized protein</fullName>
    </submittedName>
</protein>
<dbReference type="Proteomes" id="UP001057402">
    <property type="component" value="Chromosome 8"/>
</dbReference>
<evidence type="ECO:0000313" key="1">
    <source>
        <dbReference type="EMBL" id="KAI4330445.1"/>
    </source>
</evidence>
<name>A0ACB9N1M6_9MYRT</name>
<keyword evidence="2" id="KW-1185">Reference proteome</keyword>
<proteinExistence type="predicted"/>